<feature type="compositionally biased region" description="Basic residues" evidence="1">
    <location>
        <begin position="30"/>
        <end position="39"/>
    </location>
</feature>
<organism evidence="2 3">
    <name type="scientific">Phaeobacter piscinae</name>
    <dbReference type="NCBI Taxonomy" id="1580596"/>
    <lineage>
        <taxon>Bacteria</taxon>
        <taxon>Pseudomonadati</taxon>
        <taxon>Pseudomonadota</taxon>
        <taxon>Alphaproteobacteria</taxon>
        <taxon>Rhodobacterales</taxon>
        <taxon>Roseobacteraceae</taxon>
        <taxon>Phaeobacter</taxon>
    </lineage>
</organism>
<sequence>MNTKAIGRLVHNQTPKSAKSDSIKPTAPKPTKKAIAKTTKHASVRRSICDLLRCFSPKTRRSVTRTHQPKAFQIVYIAHCSRRLIYADENGTSVCLSATEAGKVKVSKLPSAQLQRNHTSSAPLPFDDGWRLHLRRRSALPRAAVALIARHGTKTADFAKVTNCASLPLVLTAASARAAAAY</sequence>
<proteinExistence type="predicted"/>
<dbReference type="EMBL" id="CP010643">
    <property type="protein sequence ID" value="ATG35885.1"/>
    <property type="molecule type" value="Genomic_DNA"/>
</dbReference>
<dbReference type="Proteomes" id="UP000218891">
    <property type="component" value="Chromosome"/>
</dbReference>
<protein>
    <submittedName>
        <fullName evidence="2">Uncharacterized protein</fullName>
    </submittedName>
</protein>
<accession>A0ABN5DEY6</accession>
<name>A0ABN5DEY6_9RHOB</name>
<gene>
    <name evidence="2" type="ORF">PhaeoP36_01743</name>
</gene>
<keyword evidence="3" id="KW-1185">Reference proteome</keyword>
<evidence type="ECO:0000313" key="2">
    <source>
        <dbReference type="EMBL" id="ATG35885.1"/>
    </source>
</evidence>
<reference evidence="2 3" key="4">
    <citation type="journal article" date="2018" name="Environ. Microbiol. Rep.">
        <title>Phylogenetic distribution of roseobacticides in the Roseobacter group and their effect on microalgae.</title>
        <authorList>
            <person name="Sonnenschein E.C."/>
            <person name="Phippen C.B."/>
            <person name="Bentzon-Tilia M."/>
            <person name="Rasmussen S.A."/>
            <person name="Nielsen K.F."/>
            <person name="Gram L."/>
        </authorList>
    </citation>
    <scope>NUCLEOTIDE SEQUENCE [LARGE SCALE GENOMIC DNA]</scope>
    <source>
        <strain evidence="2 3">P36</strain>
    </source>
</reference>
<reference evidence="2 3" key="3">
    <citation type="journal article" date="2017" name="Int. J. Syst. Evol. Microbiol.">
        <title>Adaptation of Surface-Associated Bacteria to the Open Ocean: A Genomically Distinct Subpopulation of Phaeobacter gallaeciensis Colonizes Pacific Mesozooplankton.</title>
        <authorList>
            <person name="Freese H.M."/>
            <person name="Methner A."/>
            <person name="Overmann J."/>
        </authorList>
    </citation>
    <scope>NUCLEOTIDE SEQUENCE [LARGE SCALE GENOMIC DNA]</scope>
    <source>
        <strain evidence="2 3">P36</strain>
    </source>
</reference>
<evidence type="ECO:0000256" key="1">
    <source>
        <dbReference type="SAM" id="MobiDB-lite"/>
    </source>
</evidence>
<reference evidence="2 3" key="2">
    <citation type="journal article" date="2017" name="Genome Biol. Evol.">
        <title>Trajectories and Drivers of Genome Evolution in Surface-Associated Marine Phaeobacter.</title>
        <authorList>
            <person name="Freese H.M."/>
            <person name="Sikorski J."/>
            <person name="Bunk B."/>
            <person name="Scheuner C."/>
            <person name="Meier-Kolthoff J.P."/>
            <person name="Sproer C."/>
            <person name="Gram L."/>
            <person name="Overmann J."/>
        </authorList>
    </citation>
    <scope>NUCLEOTIDE SEQUENCE [LARGE SCALE GENOMIC DNA]</scope>
    <source>
        <strain evidence="2 3">P36</strain>
    </source>
</reference>
<evidence type="ECO:0000313" key="3">
    <source>
        <dbReference type="Proteomes" id="UP000218891"/>
    </source>
</evidence>
<reference evidence="2 3" key="1">
    <citation type="journal article" date="2017" name="Front. Microbiol.">
        <title>Phaeobacter piscinae sp. nov., a species of the Roseobacter group and potential aquaculture probiont.</title>
        <authorList>
            <person name="Sonnenschein E.C."/>
            <person name="Phippen C.B.W."/>
            <person name="Nielsen K.F."/>
            <person name="Mateiu R.V."/>
            <person name="Melchiorsen J."/>
            <person name="Gram L."/>
            <person name="Overmann J."/>
            <person name="Freese H.M."/>
        </authorList>
    </citation>
    <scope>NUCLEOTIDE SEQUENCE [LARGE SCALE GENOMIC DNA]</scope>
    <source>
        <strain evidence="2 3">P36</strain>
    </source>
</reference>
<feature type="region of interest" description="Disordered" evidence="1">
    <location>
        <begin position="1"/>
        <end position="39"/>
    </location>
</feature>